<dbReference type="PROSITE" id="PS50055">
    <property type="entry name" value="TYR_PHOSPHATASE_PTP"/>
    <property type="match status" value="1"/>
</dbReference>
<name>A0AAE0M3L3_9PEZI</name>
<dbReference type="Pfam" id="PF00102">
    <property type="entry name" value="Y_phosphatase"/>
    <property type="match status" value="3"/>
</dbReference>
<reference evidence="5" key="2">
    <citation type="submission" date="2023-06" db="EMBL/GenBank/DDBJ databases">
        <authorList>
            <consortium name="Lawrence Berkeley National Laboratory"/>
            <person name="Haridas S."/>
            <person name="Hensen N."/>
            <person name="Bonometti L."/>
            <person name="Westerberg I."/>
            <person name="Brannstrom I.O."/>
            <person name="Guillou S."/>
            <person name="Cros-Aarteil S."/>
            <person name="Calhoun S."/>
            <person name="Kuo A."/>
            <person name="Mondo S."/>
            <person name="Pangilinan J."/>
            <person name="Riley R."/>
            <person name="Labutti K."/>
            <person name="Andreopoulos B."/>
            <person name="Lipzen A."/>
            <person name="Chen C."/>
            <person name="Yanf M."/>
            <person name="Daum C."/>
            <person name="Ng V."/>
            <person name="Clum A."/>
            <person name="Steindorff A."/>
            <person name="Ohm R."/>
            <person name="Martin F."/>
            <person name="Silar P."/>
            <person name="Natvig D."/>
            <person name="Lalanne C."/>
            <person name="Gautier V."/>
            <person name="Ament-Velasquez S.L."/>
            <person name="Kruys A."/>
            <person name="Hutchinson M.I."/>
            <person name="Powell A.J."/>
            <person name="Barry K."/>
            <person name="Miller A.N."/>
            <person name="Grigoriev I.V."/>
            <person name="Debuchy R."/>
            <person name="Gladieux P."/>
            <person name="Thoren M.H."/>
            <person name="Johannesson H."/>
        </authorList>
    </citation>
    <scope>NUCLEOTIDE SEQUENCE</scope>
    <source>
        <strain evidence="5">SMH4131-1</strain>
    </source>
</reference>
<evidence type="ECO:0000259" key="4">
    <source>
        <dbReference type="PROSITE" id="PS50056"/>
    </source>
</evidence>
<feature type="region of interest" description="Disordered" evidence="2">
    <location>
        <begin position="579"/>
        <end position="615"/>
    </location>
</feature>
<evidence type="ECO:0000256" key="1">
    <source>
        <dbReference type="ARBA" id="ARBA00009649"/>
    </source>
</evidence>
<feature type="compositionally biased region" description="Low complexity" evidence="2">
    <location>
        <begin position="68"/>
        <end position="89"/>
    </location>
</feature>
<dbReference type="InterPro" id="IPR000242">
    <property type="entry name" value="PTP_cat"/>
</dbReference>
<dbReference type="PROSITE" id="PS00383">
    <property type="entry name" value="TYR_PHOSPHATASE_1"/>
    <property type="match status" value="1"/>
</dbReference>
<protein>
    <submittedName>
        <fullName evidence="5">Protein-tyrosine phosphatase-like protein</fullName>
    </submittedName>
</protein>
<proteinExistence type="inferred from homology"/>
<comment type="similarity">
    <text evidence="1">Belongs to the protein-tyrosine phosphatase family. Non-receptor class subfamily.</text>
</comment>
<dbReference type="GO" id="GO:0004725">
    <property type="term" value="F:protein tyrosine phosphatase activity"/>
    <property type="evidence" value="ECO:0007669"/>
    <property type="project" value="InterPro"/>
</dbReference>
<feature type="domain" description="Tyrosine-protein phosphatase" evidence="3">
    <location>
        <begin position="169"/>
        <end position="574"/>
    </location>
</feature>
<accession>A0AAE0M3L3</accession>
<dbReference type="PRINTS" id="PR00700">
    <property type="entry name" value="PRTYPHPHTASE"/>
</dbReference>
<dbReference type="InterPro" id="IPR029021">
    <property type="entry name" value="Prot-tyrosine_phosphatase-like"/>
</dbReference>
<dbReference type="InterPro" id="IPR000387">
    <property type="entry name" value="Tyr_Pase_dom"/>
</dbReference>
<dbReference type="PANTHER" id="PTHR19134">
    <property type="entry name" value="RECEPTOR-TYPE TYROSINE-PROTEIN PHOSPHATASE"/>
    <property type="match status" value="1"/>
</dbReference>
<dbReference type="InterPro" id="IPR050348">
    <property type="entry name" value="Protein-Tyr_Phosphatase"/>
</dbReference>
<dbReference type="SUPFAM" id="SSF52799">
    <property type="entry name" value="(Phosphotyrosine protein) phosphatases II"/>
    <property type="match status" value="1"/>
</dbReference>
<sequence length="615" mass="68048">MEHFPRFRRKQKDVATPTIITPANSASFPTKTTPPPGEPQPPPPTRPGQKLSPFRVFHRSSSKRARDSPPASLPHSPAAAAAVLAPDSSITDRPVSPLSLKTEAMGGPQHGAGRPPKIPAFLDLSEQDIEAKFGELVWLERKRLFQSAQNPSPDFRWARVSGPHLKMLDRYMNVQPWHNNRIKLQVPEGHVDYINASPITLIPSPRPATDSRPGELRESDNYIAMQGPKQASTDHVWRMVVEQLESPGVIVMLTETHEGHVEKCYPYFPRRKEDPPLEINQRDEFGDGFRATVRCEGMEETAAGDAIELRKLVIRVHSFGRAQKSTEEPYTPRRRATSLSRPTAQQQQQQQADEANAADSDVNMQSSPSTHEEQPGSSRTSLSSTSHVDTPQSHADSQSSSSFVEERIVWHFLYKKWPDFGVPALADLESFFTLMRLSREKNAGPHNPRIVHCSAGVGRSGTFIALEHLVRELDAGVLEHYDEHMATPSPASHTTNKSSTSSLLRFQGENGEEITASASAGFENTSPTTTSSMVCEEEGEDLIFNTVNQLREQRRTMVQAESQYLFIYQVLRKLWQDKYGSGSGSGSGGGGGGGQEDEGLEPAAKRLEVDPFVEG</sequence>
<dbReference type="Gene3D" id="3.90.190.10">
    <property type="entry name" value="Protein tyrosine phosphatase superfamily"/>
    <property type="match status" value="1"/>
</dbReference>
<feature type="region of interest" description="Disordered" evidence="2">
    <location>
        <begin position="322"/>
        <end position="400"/>
    </location>
</feature>
<feature type="compositionally biased region" description="Polar residues" evidence="2">
    <location>
        <begin position="18"/>
        <end position="28"/>
    </location>
</feature>
<dbReference type="InterPro" id="IPR003595">
    <property type="entry name" value="Tyr_Pase_cat"/>
</dbReference>
<dbReference type="SMART" id="SM00404">
    <property type="entry name" value="PTPc_motif"/>
    <property type="match status" value="1"/>
</dbReference>
<dbReference type="EMBL" id="JAUEPO010000007">
    <property type="protein sequence ID" value="KAK3317825.1"/>
    <property type="molecule type" value="Genomic_DNA"/>
</dbReference>
<evidence type="ECO:0000313" key="5">
    <source>
        <dbReference type="EMBL" id="KAK3317825.1"/>
    </source>
</evidence>
<comment type="caution">
    <text evidence="5">The sequence shown here is derived from an EMBL/GenBank/DDBJ whole genome shotgun (WGS) entry which is preliminary data.</text>
</comment>
<feature type="region of interest" description="Disordered" evidence="2">
    <location>
        <begin position="1"/>
        <end position="114"/>
    </location>
</feature>
<dbReference type="PROSITE" id="PS50056">
    <property type="entry name" value="TYR_PHOSPHATASE_2"/>
    <property type="match status" value="1"/>
</dbReference>
<feature type="compositionally biased region" description="Polar residues" evidence="2">
    <location>
        <begin position="387"/>
        <end position="396"/>
    </location>
</feature>
<gene>
    <name evidence="5" type="ORF">B0T19DRAFT_405487</name>
</gene>
<dbReference type="SMART" id="SM00194">
    <property type="entry name" value="PTPc"/>
    <property type="match status" value="1"/>
</dbReference>
<feature type="compositionally biased region" description="Low complexity" evidence="2">
    <location>
        <begin position="377"/>
        <end position="386"/>
    </location>
</feature>
<feature type="compositionally biased region" description="Basic residues" evidence="2">
    <location>
        <begin position="1"/>
        <end position="11"/>
    </location>
</feature>
<evidence type="ECO:0000259" key="3">
    <source>
        <dbReference type="PROSITE" id="PS50055"/>
    </source>
</evidence>
<reference evidence="5" key="1">
    <citation type="journal article" date="2023" name="Mol. Phylogenet. Evol.">
        <title>Genome-scale phylogeny and comparative genomics of the fungal order Sordariales.</title>
        <authorList>
            <person name="Hensen N."/>
            <person name="Bonometti L."/>
            <person name="Westerberg I."/>
            <person name="Brannstrom I.O."/>
            <person name="Guillou S."/>
            <person name="Cros-Aarteil S."/>
            <person name="Calhoun S."/>
            <person name="Haridas S."/>
            <person name="Kuo A."/>
            <person name="Mondo S."/>
            <person name="Pangilinan J."/>
            <person name="Riley R."/>
            <person name="LaButti K."/>
            <person name="Andreopoulos B."/>
            <person name="Lipzen A."/>
            <person name="Chen C."/>
            <person name="Yan M."/>
            <person name="Daum C."/>
            <person name="Ng V."/>
            <person name="Clum A."/>
            <person name="Steindorff A."/>
            <person name="Ohm R.A."/>
            <person name="Martin F."/>
            <person name="Silar P."/>
            <person name="Natvig D.O."/>
            <person name="Lalanne C."/>
            <person name="Gautier V."/>
            <person name="Ament-Velasquez S.L."/>
            <person name="Kruys A."/>
            <person name="Hutchinson M.I."/>
            <person name="Powell A.J."/>
            <person name="Barry K."/>
            <person name="Miller A.N."/>
            <person name="Grigoriev I.V."/>
            <person name="Debuchy R."/>
            <person name="Gladieux P."/>
            <person name="Hiltunen Thoren M."/>
            <person name="Johannesson H."/>
        </authorList>
    </citation>
    <scope>NUCLEOTIDE SEQUENCE</scope>
    <source>
        <strain evidence="5">SMH4131-1</strain>
    </source>
</reference>
<dbReference type="AlphaFoldDB" id="A0AAE0M3L3"/>
<organism evidence="5 6">
    <name type="scientific">Cercophora scortea</name>
    <dbReference type="NCBI Taxonomy" id="314031"/>
    <lineage>
        <taxon>Eukaryota</taxon>
        <taxon>Fungi</taxon>
        <taxon>Dikarya</taxon>
        <taxon>Ascomycota</taxon>
        <taxon>Pezizomycotina</taxon>
        <taxon>Sordariomycetes</taxon>
        <taxon>Sordariomycetidae</taxon>
        <taxon>Sordariales</taxon>
        <taxon>Lasiosphaeriaceae</taxon>
        <taxon>Cercophora</taxon>
    </lineage>
</organism>
<evidence type="ECO:0000256" key="2">
    <source>
        <dbReference type="SAM" id="MobiDB-lite"/>
    </source>
</evidence>
<dbReference type="InterPro" id="IPR016130">
    <property type="entry name" value="Tyr_Pase_AS"/>
</dbReference>
<evidence type="ECO:0000313" key="6">
    <source>
        <dbReference type="Proteomes" id="UP001286456"/>
    </source>
</evidence>
<dbReference type="PANTHER" id="PTHR19134:SF449">
    <property type="entry name" value="TYROSINE-PROTEIN PHOSPHATASE 1"/>
    <property type="match status" value="1"/>
</dbReference>
<feature type="compositionally biased region" description="Pro residues" evidence="2">
    <location>
        <begin position="32"/>
        <end position="46"/>
    </location>
</feature>
<keyword evidence="6" id="KW-1185">Reference proteome</keyword>
<dbReference type="Proteomes" id="UP001286456">
    <property type="component" value="Unassembled WGS sequence"/>
</dbReference>
<feature type="domain" description="Tyrosine specific protein phosphatases" evidence="4">
    <location>
        <begin position="429"/>
        <end position="565"/>
    </location>
</feature>
<feature type="compositionally biased region" description="Gly residues" evidence="2">
    <location>
        <begin position="581"/>
        <end position="594"/>
    </location>
</feature>